<name>A0A975BNF3_9BACT</name>
<reference evidence="1" key="1">
    <citation type="journal article" date="2021" name="Microb. Physiol.">
        <title>Proteogenomic Insights into the Physiology of Marine, Sulfate-Reducing, Filamentous Desulfonema limicola and Desulfonema magnum.</title>
        <authorList>
            <person name="Schnaars V."/>
            <person name="Wohlbrand L."/>
            <person name="Scheve S."/>
            <person name="Hinrichs C."/>
            <person name="Reinhardt R."/>
            <person name="Rabus R."/>
        </authorList>
    </citation>
    <scope>NUCLEOTIDE SEQUENCE</scope>
    <source>
        <strain evidence="1">4be13</strain>
    </source>
</reference>
<dbReference type="EMBL" id="CP061800">
    <property type="protein sequence ID" value="QTA88686.1"/>
    <property type="molecule type" value="Genomic_DNA"/>
</dbReference>
<sequence length="65" mass="7548">MIRFEQKACHSCPNKKPLIPAFAGLGVSVRLNSVRRSRQCLGRTEWNDRKKPDHQVSLYFFSVRS</sequence>
<organism evidence="1 2">
    <name type="scientific">Desulfonema magnum</name>
    <dbReference type="NCBI Taxonomy" id="45655"/>
    <lineage>
        <taxon>Bacteria</taxon>
        <taxon>Pseudomonadati</taxon>
        <taxon>Thermodesulfobacteriota</taxon>
        <taxon>Desulfobacteria</taxon>
        <taxon>Desulfobacterales</taxon>
        <taxon>Desulfococcaceae</taxon>
        <taxon>Desulfonema</taxon>
    </lineage>
</organism>
<dbReference type="Proteomes" id="UP000663722">
    <property type="component" value="Chromosome"/>
</dbReference>
<evidence type="ECO:0000313" key="2">
    <source>
        <dbReference type="Proteomes" id="UP000663722"/>
    </source>
</evidence>
<dbReference type="KEGG" id="dmm:dnm_047330"/>
<gene>
    <name evidence="1" type="ORF">dnm_047330</name>
</gene>
<protein>
    <submittedName>
        <fullName evidence="1">Uncharacterized protein</fullName>
    </submittedName>
</protein>
<evidence type="ECO:0000313" key="1">
    <source>
        <dbReference type="EMBL" id="QTA88686.1"/>
    </source>
</evidence>
<proteinExistence type="predicted"/>
<accession>A0A975BNF3</accession>
<dbReference type="AlphaFoldDB" id="A0A975BNF3"/>
<keyword evidence="2" id="KW-1185">Reference proteome</keyword>